<dbReference type="Proteomes" id="UP000034329">
    <property type="component" value="Unassembled WGS sequence"/>
</dbReference>
<protein>
    <submittedName>
        <fullName evidence="1">Uncharacterized protein</fullName>
    </submittedName>
</protein>
<proteinExistence type="predicted"/>
<gene>
    <name evidence="1" type="ORF">UX13_C0039G0015</name>
</gene>
<comment type="caution">
    <text evidence="1">The sequence shown here is derived from an EMBL/GenBank/DDBJ whole genome shotgun (WGS) entry which is preliminary data.</text>
</comment>
<evidence type="ECO:0000313" key="1">
    <source>
        <dbReference type="EMBL" id="KKU09495.1"/>
    </source>
</evidence>
<dbReference type="AlphaFoldDB" id="A0A0G1QLE9"/>
<accession>A0A0G1QLE9</accession>
<sequence length="143" mass="16366">MSTRVDAEVPTPEIALLQENTEKAFRLLIEDPEKLDLWKRFRFTYEERRKLPWLTESGQFLGWRLSGLGGALANAFFNFDAKSEDRLIDKNKTEGMFLDVDSDFKQALHDAVKDAIAYETNVIKLFASYLQRGGVDISQLGSE</sequence>
<name>A0A0G1QLE9_9BACT</name>
<organism evidence="1 2">
    <name type="scientific">Candidatus Woesebacteria bacterium GW2011_GWB1_45_5</name>
    <dbReference type="NCBI Taxonomy" id="1618581"/>
    <lineage>
        <taxon>Bacteria</taxon>
        <taxon>Candidatus Woeseibacteriota</taxon>
    </lineage>
</organism>
<reference evidence="1 2" key="1">
    <citation type="journal article" date="2015" name="Nature">
        <title>rRNA introns, odd ribosomes, and small enigmatic genomes across a large radiation of phyla.</title>
        <authorList>
            <person name="Brown C.T."/>
            <person name="Hug L.A."/>
            <person name="Thomas B.C."/>
            <person name="Sharon I."/>
            <person name="Castelle C.J."/>
            <person name="Singh A."/>
            <person name="Wilkins M.J."/>
            <person name="Williams K.H."/>
            <person name="Banfield J.F."/>
        </authorList>
    </citation>
    <scope>NUCLEOTIDE SEQUENCE [LARGE SCALE GENOMIC DNA]</scope>
</reference>
<dbReference type="EMBL" id="LCLA01000039">
    <property type="protein sequence ID" value="KKU09495.1"/>
    <property type="molecule type" value="Genomic_DNA"/>
</dbReference>
<evidence type="ECO:0000313" key="2">
    <source>
        <dbReference type="Proteomes" id="UP000034329"/>
    </source>
</evidence>